<proteinExistence type="predicted"/>
<sequence>MAGNQKKFLFFVSDGAGLGHLHRMAKIAKALQKSASCLVVSGHRATSWIVSEDCEYIHLPSFDSLLPNRARHWGRKPFMEFSTHDEIINFRKNLLKQVIETYSPDGIFTDYLPLGKFDEMAEIIESHSAKKYFIVRGILDDPNSIRGEILGGKGQRYLEEFYDKIFVTCDKKICDVVKEYKLNTILEKKLEYVGYVAELINLHDIEQTRLERGITSEQNWVVCSVGGGKAAEGLVQECINIAHDYPNILFDVIVGPRSNYACEFKTAEYKDYGNLRLHKENHYLKYLHASADIVICHGGYNSLVECLQGKAKIICYPTQDKPNSEQYIHSHRLAEFSNITTVTNYPDLKNIFKQAVKTLIFKGAFKEVSNLDFQGVEKIRNIVYKDLNIG</sequence>
<dbReference type="AlphaFoldDB" id="A0A8J7Q218"/>
<dbReference type="PANTHER" id="PTHR21015">
    <property type="entry name" value="UDP-N-ACETYLGLUCOSAMINE--N-ACETYLMURAMYL-(PENTAPEPTIDE) PYROPHOSPHORYL-UNDECAPRENOL N-ACETYLGLUCOSAMINE TRANSFERASE 1"/>
    <property type="match status" value="1"/>
</dbReference>
<name>A0A8J7Q218_9PROT</name>
<feature type="domain" description="Glycosyl transferase family 28 C-terminal" evidence="1">
    <location>
        <begin position="249"/>
        <end position="348"/>
    </location>
</feature>
<evidence type="ECO:0000259" key="1">
    <source>
        <dbReference type="Pfam" id="PF04101"/>
    </source>
</evidence>
<dbReference type="Pfam" id="PF04101">
    <property type="entry name" value="Glyco_tran_28_C"/>
    <property type="match status" value="1"/>
</dbReference>
<dbReference type="GO" id="GO:0016758">
    <property type="term" value="F:hexosyltransferase activity"/>
    <property type="evidence" value="ECO:0007669"/>
    <property type="project" value="InterPro"/>
</dbReference>
<accession>A0A8J7Q218</accession>
<reference evidence="2" key="1">
    <citation type="submission" date="2021-02" db="EMBL/GenBank/DDBJ databases">
        <title>Thiocyanate and organic carbon inputs drive convergent selection for specific autotrophic Afipia and Thiobacillus strains within complex microbiomes.</title>
        <authorList>
            <person name="Huddy R.J."/>
            <person name="Sachdeva R."/>
            <person name="Kadzinga F."/>
            <person name="Kantor R.S."/>
            <person name="Harrison S.T.L."/>
            <person name="Banfield J.F."/>
        </authorList>
    </citation>
    <scope>NUCLEOTIDE SEQUENCE</scope>
    <source>
        <strain evidence="2">SCN18_10_11_15_R4_P_38_20</strain>
    </source>
</reference>
<comment type="caution">
    <text evidence="2">The sequence shown here is derived from an EMBL/GenBank/DDBJ whole genome shotgun (WGS) entry which is preliminary data.</text>
</comment>
<dbReference type="InterPro" id="IPR007235">
    <property type="entry name" value="Glyco_trans_28_C"/>
</dbReference>
<evidence type="ECO:0000313" key="2">
    <source>
        <dbReference type="EMBL" id="MBN9413688.1"/>
    </source>
</evidence>
<organism evidence="2 3">
    <name type="scientific">Candidatus Paracaedimonas acanthamoebae</name>
    <dbReference type="NCBI Taxonomy" id="244581"/>
    <lineage>
        <taxon>Bacteria</taxon>
        <taxon>Pseudomonadati</taxon>
        <taxon>Pseudomonadota</taxon>
        <taxon>Alphaproteobacteria</taxon>
        <taxon>Holosporales</taxon>
        <taxon>Caedimonadaceae</taxon>
        <taxon>Candidatus Paracaedimonas</taxon>
    </lineage>
</organism>
<protein>
    <recommendedName>
        <fullName evidence="1">Glycosyl transferase family 28 C-terminal domain-containing protein</fullName>
    </recommendedName>
</protein>
<dbReference type="Proteomes" id="UP000664414">
    <property type="component" value="Unassembled WGS sequence"/>
</dbReference>
<gene>
    <name evidence="2" type="ORF">J0H12_07210</name>
</gene>
<dbReference type="Gene3D" id="3.40.50.2000">
    <property type="entry name" value="Glycogen Phosphorylase B"/>
    <property type="match status" value="1"/>
</dbReference>
<dbReference type="EMBL" id="JAFKGL010000033">
    <property type="protein sequence ID" value="MBN9413688.1"/>
    <property type="molecule type" value="Genomic_DNA"/>
</dbReference>
<dbReference type="SUPFAM" id="SSF53756">
    <property type="entry name" value="UDP-Glycosyltransferase/glycogen phosphorylase"/>
    <property type="match status" value="1"/>
</dbReference>
<evidence type="ECO:0000313" key="3">
    <source>
        <dbReference type="Proteomes" id="UP000664414"/>
    </source>
</evidence>
<dbReference type="PANTHER" id="PTHR21015:SF28">
    <property type="entry name" value="SLL1722 PROTEIN"/>
    <property type="match status" value="1"/>
</dbReference>